<keyword evidence="4 6" id="KW-0133">Cell shape</keyword>
<dbReference type="Pfam" id="PF06723">
    <property type="entry name" value="MreB_Mbl"/>
    <property type="match status" value="1"/>
</dbReference>
<dbReference type="PANTHER" id="PTHR42749">
    <property type="entry name" value="CELL SHAPE-DETERMINING PROTEIN MREB"/>
    <property type="match status" value="1"/>
</dbReference>
<dbReference type="GO" id="GO:0000902">
    <property type="term" value="P:cell morphogenesis"/>
    <property type="evidence" value="ECO:0007669"/>
    <property type="project" value="InterPro"/>
</dbReference>
<feature type="binding site" evidence="6">
    <location>
        <begin position="216"/>
        <end position="219"/>
    </location>
    <ligand>
        <name>ATP</name>
        <dbReference type="ChEBI" id="CHEBI:30616"/>
    </ligand>
</feature>
<comment type="similarity">
    <text evidence="5 6">Belongs to the FtsA/MreB family.</text>
</comment>
<dbReference type="Proteomes" id="UP000519023">
    <property type="component" value="Unassembled WGS sequence"/>
</dbReference>
<comment type="function">
    <text evidence="6">Forms membrane-associated dynamic filaments that are essential for cell shape determination. Acts by regulating cell wall synthesis and cell elongation, and thus cell shape. A feedback loop between cell geometry and MreB localization may maintain elongated cell shape by targeting cell wall growth to regions of negative cell wall curvature.</text>
</comment>
<feature type="binding site" evidence="6">
    <location>
        <begin position="22"/>
        <end position="24"/>
    </location>
    <ligand>
        <name>ATP</name>
        <dbReference type="ChEBI" id="CHEBI:30616"/>
    </ligand>
</feature>
<dbReference type="RefSeq" id="WP_169574391.1">
    <property type="nucleotide sequence ID" value="NZ_JABBFV010000015.1"/>
</dbReference>
<dbReference type="InterPro" id="IPR043129">
    <property type="entry name" value="ATPase_NBD"/>
</dbReference>
<comment type="subcellular location">
    <subcellularLocation>
        <location evidence="6">Cytoplasm</location>
    </subcellularLocation>
    <text evidence="6">Membrane-associated.</text>
</comment>
<proteinExistence type="inferred from homology"/>
<evidence type="ECO:0000256" key="3">
    <source>
        <dbReference type="ARBA" id="ARBA00022840"/>
    </source>
</evidence>
<evidence type="ECO:0000313" key="8">
    <source>
        <dbReference type="Proteomes" id="UP000519023"/>
    </source>
</evidence>
<name>A0A7X9WY33_9SPHN</name>
<evidence type="ECO:0000313" key="7">
    <source>
        <dbReference type="EMBL" id="NML11975.1"/>
    </source>
</evidence>
<dbReference type="PRINTS" id="PR01652">
    <property type="entry name" value="SHAPEPROTEIN"/>
</dbReference>
<gene>
    <name evidence="6" type="primary">mreB</name>
    <name evidence="7" type="ORF">HHL08_17785</name>
</gene>
<accession>A0A7X9WY33</accession>
<dbReference type="NCBIfam" id="NF010539">
    <property type="entry name" value="PRK13927.1"/>
    <property type="match status" value="1"/>
</dbReference>
<evidence type="ECO:0000256" key="2">
    <source>
        <dbReference type="ARBA" id="ARBA00022741"/>
    </source>
</evidence>
<dbReference type="HAMAP" id="MF_02207">
    <property type="entry name" value="MreB"/>
    <property type="match status" value="1"/>
</dbReference>
<dbReference type="InterPro" id="IPR004753">
    <property type="entry name" value="MreB"/>
</dbReference>
<dbReference type="GO" id="GO:0008360">
    <property type="term" value="P:regulation of cell shape"/>
    <property type="evidence" value="ECO:0007669"/>
    <property type="project" value="UniProtKB-UniRule"/>
</dbReference>
<evidence type="ECO:0000256" key="4">
    <source>
        <dbReference type="ARBA" id="ARBA00022960"/>
    </source>
</evidence>
<dbReference type="InterPro" id="IPR056546">
    <property type="entry name" value="MreB_MamK-like"/>
</dbReference>
<dbReference type="PANTHER" id="PTHR42749:SF1">
    <property type="entry name" value="CELL SHAPE-DETERMINING PROTEIN MREB"/>
    <property type="match status" value="1"/>
</dbReference>
<dbReference type="Gene3D" id="3.30.420.40">
    <property type="match status" value="3"/>
</dbReference>
<keyword evidence="8" id="KW-1185">Reference proteome</keyword>
<reference evidence="7 8" key="1">
    <citation type="submission" date="2020-04" db="EMBL/GenBank/DDBJ databases">
        <title>Sphingobium sp. AR-3-1 isolated from Arctic soil.</title>
        <authorList>
            <person name="Dahal R.H."/>
            <person name="Chaudhary D.K."/>
        </authorList>
    </citation>
    <scope>NUCLEOTIDE SEQUENCE [LARGE SCALE GENOMIC DNA]</scope>
    <source>
        <strain evidence="7 8">AR-3-1</strain>
    </source>
</reference>
<organism evidence="7 8">
    <name type="scientific">Sphingobium psychrophilum</name>
    <dbReference type="NCBI Taxonomy" id="2728834"/>
    <lineage>
        <taxon>Bacteria</taxon>
        <taxon>Pseudomonadati</taxon>
        <taxon>Pseudomonadota</taxon>
        <taxon>Alphaproteobacteria</taxon>
        <taxon>Sphingomonadales</taxon>
        <taxon>Sphingomonadaceae</taxon>
        <taxon>Sphingobium</taxon>
    </lineage>
</organism>
<dbReference type="CDD" id="cd10225">
    <property type="entry name" value="ASKHA_NBD_MreB-like"/>
    <property type="match status" value="1"/>
</dbReference>
<comment type="caution">
    <text evidence="6">Lacks conserved residue(s) required for the propagation of feature annotation.</text>
</comment>
<dbReference type="EMBL" id="JABBFV010000015">
    <property type="protein sequence ID" value="NML11975.1"/>
    <property type="molecule type" value="Genomic_DNA"/>
</dbReference>
<dbReference type="SUPFAM" id="SSF53067">
    <property type="entry name" value="Actin-like ATPase domain"/>
    <property type="match status" value="2"/>
</dbReference>
<keyword evidence="2 6" id="KW-0547">Nucleotide-binding</keyword>
<evidence type="ECO:0000256" key="6">
    <source>
        <dbReference type="HAMAP-Rule" id="MF_02207"/>
    </source>
</evidence>
<evidence type="ECO:0000256" key="1">
    <source>
        <dbReference type="ARBA" id="ARBA00022490"/>
    </source>
</evidence>
<comment type="subunit">
    <text evidence="6">Forms polymers.</text>
</comment>
<protein>
    <recommendedName>
        <fullName evidence="6">Cell shape-determining protein MreB</fullName>
    </recommendedName>
</protein>
<dbReference type="GO" id="GO:0005524">
    <property type="term" value="F:ATP binding"/>
    <property type="evidence" value="ECO:0007669"/>
    <property type="project" value="UniProtKB-KW"/>
</dbReference>
<sequence>MTTTQHAALKRGAADLAIDFGTANTRIYVRGSGIVFEEPSLCCFSDETWEPKLLAVGEAVTRMVGRTSGPLRIARPLARGVLNDIEAGREMLRHAIHASIGRRRLRSPRAIIGVPADATHAERTALVTTANDAGVRVVELVPEPLAAAFGAGLPVEEPEGSMLIECGAGTTEVGVLSLGALCVQRSVRIGGHALNQAIIDHLHSRHKFLIGQETAERVKLEISERLFDDQSNTSDLELKGHNVLSGGPATFCVSAQELIGVIDRHAALIVDVVRDALNETPPELSRDIHDRGIYLSGGSASVKILQHAITQATGLRTHVADEPLRCVAKGLGAMMV</sequence>
<dbReference type="AlphaFoldDB" id="A0A7X9WY33"/>
<feature type="binding site" evidence="6">
    <location>
        <begin position="168"/>
        <end position="170"/>
    </location>
    <ligand>
        <name>ATP</name>
        <dbReference type="ChEBI" id="CHEBI:30616"/>
    </ligand>
</feature>
<comment type="caution">
    <text evidence="7">The sequence shown here is derived from an EMBL/GenBank/DDBJ whole genome shotgun (WGS) entry which is preliminary data.</text>
</comment>
<keyword evidence="1 6" id="KW-0963">Cytoplasm</keyword>
<dbReference type="GO" id="GO:0005737">
    <property type="term" value="C:cytoplasm"/>
    <property type="evidence" value="ECO:0007669"/>
    <property type="project" value="UniProtKB-SubCell"/>
</dbReference>
<keyword evidence="3 6" id="KW-0067">ATP-binding</keyword>
<evidence type="ECO:0000256" key="5">
    <source>
        <dbReference type="ARBA" id="ARBA00023458"/>
    </source>
</evidence>